<dbReference type="AlphaFoldDB" id="A0A6G0QR34"/>
<organism evidence="2 3">
    <name type="scientific">Phytophthora fragariae</name>
    <dbReference type="NCBI Taxonomy" id="53985"/>
    <lineage>
        <taxon>Eukaryota</taxon>
        <taxon>Sar</taxon>
        <taxon>Stramenopiles</taxon>
        <taxon>Oomycota</taxon>
        <taxon>Peronosporomycetes</taxon>
        <taxon>Peronosporales</taxon>
        <taxon>Peronosporaceae</taxon>
        <taxon>Phytophthora</taxon>
    </lineage>
</organism>
<keyword evidence="1" id="KW-0812">Transmembrane</keyword>
<feature type="transmembrane region" description="Helical" evidence="1">
    <location>
        <begin position="35"/>
        <end position="60"/>
    </location>
</feature>
<evidence type="ECO:0000313" key="2">
    <source>
        <dbReference type="EMBL" id="KAE9299163.1"/>
    </source>
</evidence>
<accession>A0A6G0QR34</accession>
<feature type="transmembrane region" description="Helical" evidence="1">
    <location>
        <begin position="72"/>
        <end position="90"/>
    </location>
</feature>
<keyword evidence="1" id="KW-1133">Transmembrane helix</keyword>
<evidence type="ECO:0000313" key="3">
    <source>
        <dbReference type="Proteomes" id="UP000486351"/>
    </source>
</evidence>
<sequence>MPEYTSTLVPATTSTSSTTWLPAPLSTSSPTPSRFISSFILIPALQFISVFSFISALSFVSTVSFISCWGMLPWSVLTVAVCILDTMFVSCCSVEAIIIKKAGDASGADSLVAPVAAGRSASAPSSVLCSRMPTAASLPRR</sequence>
<comment type="caution">
    <text evidence="2">The sequence shown here is derived from an EMBL/GenBank/DDBJ whole genome shotgun (WGS) entry which is preliminary data.</text>
</comment>
<gene>
    <name evidence="2" type="ORF">PF008_g23324</name>
</gene>
<protein>
    <submittedName>
        <fullName evidence="2">Uncharacterized protein</fullName>
    </submittedName>
</protein>
<name>A0A6G0QR34_9STRA</name>
<dbReference type="Proteomes" id="UP000486351">
    <property type="component" value="Unassembled WGS sequence"/>
</dbReference>
<proteinExistence type="predicted"/>
<dbReference type="EMBL" id="QXFY01002328">
    <property type="protein sequence ID" value="KAE9299163.1"/>
    <property type="molecule type" value="Genomic_DNA"/>
</dbReference>
<reference evidence="2 3" key="1">
    <citation type="submission" date="2018-09" db="EMBL/GenBank/DDBJ databases">
        <title>Genomic investigation of the strawberry pathogen Phytophthora fragariae indicates pathogenicity is determined by transcriptional variation in three key races.</title>
        <authorList>
            <person name="Adams T.M."/>
            <person name="Armitage A.D."/>
            <person name="Sobczyk M.K."/>
            <person name="Bates H.J."/>
            <person name="Dunwell J.M."/>
            <person name="Nellist C.F."/>
            <person name="Harrison R.J."/>
        </authorList>
    </citation>
    <scope>NUCLEOTIDE SEQUENCE [LARGE SCALE GENOMIC DNA]</scope>
    <source>
        <strain evidence="2 3">NOV-77</strain>
    </source>
</reference>
<keyword evidence="1" id="KW-0472">Membrane</keyword>
<evidence type="ECO:0000256" key="1">
    <source>
        <dbReference type="SAM" id="Phobius"/>
    </source>
</evidence>